<keyword evidence="1" id="KW-0521">NADP</keyword>
<comment type="similarity">
    <text evidence="2">Belongs to the aldo/keto reductase family. Aldo/keto reductase 2 subfamily.</text>
</comment>
<reference evidence="4 5" key="1">
    <citation type="submission" date="2018-11" db="EMBL/GenBank/DDBJ databases">
        <title>Genome sequence of Apiotrichum porosum DSM 27194.</title>
        <authorList>
            <person name="Aliyu H."/>
            <person name="Gorte O."/>
            <person name="Ochsenreither K."/>
        </authorList>
    </citation>
    <scope>NUCLEOTIDE SEQUENCE [LARGE SCALE GENOMIC DNA]</scope>
    <source>
        <strain evidence="4 5">DSM 27194</strain>
    </source>
</reference>
<dbReference type="PANTHER" id="PTHR43364:SF7">
    <property type="entry name" value="NADP-DEPENDENT OXIDOREDUCTASE DOMAIN-CONTAINING PROTEIN-RELATED"/>
    <property type="match status" value="1"/>
</dbReference>
<dbReference type="RefSeq" id="XP_028474027.1">
    <property type="nucleotide sequence ID" value="XM_028617564.1"/>
</dbReference>
<dbReference type="GeneID" id="39586346"/>
<dbReference type="AlphaFoldDB" id="A0A427XJ33"/>
<name>A0A427XJ33_9TREE</name>
<dbReference type="EMBL" id="RSCE01000011">
    <property type="protein sequence ID" value="RSH78880.1"/>
    <property type="molecule type" value="Genomic_DNA"/>
</dbReference>
<dbReference type="SUPFAM" id="SSF51430">
    <property type="entry name" value="NAD(P)-linked oxidoreductase"/>
    <property type="match status" value="1"/>
</dbReference>
<dbReference type="Gene3D" id="3.20.20.100">
    <property type="entry name" value="NADP-dependent oxidoreductase domain"/>
    <property type="match status" value="1"/>
</dbReference>
<dbReference type="InterPro" id="IPR050523">
    <property type="entry name" value="AKR_Detox_Biosynth"/>
</dbReference>
<comment type="caution">
    <text evidence="4">The sequence shown here is derived from an EMBL/GenBank/DDBJ whole genome shotgun (WGS) entry which is preliminary data.</text>
</comment>
<accession>A0A427XJ33</accession>
<dbReference type="Proteomes" id="UP000279236">
    <property type="component" value="Unassembled WGS sequence"/>
</dbReference>
<dbReference type="InterPro" id="IPR036812">
    <property type="entry name" value="NAD(P)_OxRdtase_dom_sf"/>
</dbReference>
<organism evidence="4 5">
    <name type="scientific">Apiotrichum porosum</name>
    <dbReference type="NCBI Taxonomy" id="105984"/>
    <lineage>
        <taxon>Eukaryota</taxon>
        <taxon>Fungi</taxon>
        <taxon>Dikarya</taxon>
        <taxon>Basidiomycota</taxon>
        <taxon>Agaricomycotina</taxon>
        <taxon>Tremellomycetes</taxon>
        <taxon>Trichosporonales</taxon>
        <taxon>Trichosporonaceae</taxon>
        <taxon>Apiotrichum</taxon>
    </lineage>
</organism>
<evidence type="ECO:0000256" key="2">
    <source>
        <dbReference type="ARBA" id="ARBA00038157"/>
    </source>
</evidence>
<dbReference type="InterPro" id="IPR023210">
    <property type="entry name" value="NADP_OxRdtase_dom"/>
</dbReference>
<proteinExistence type="inferred from homology"/>
<dbReference type="Pfam" id="PF00248">
    <property type="entry name" value="Aldo_ket_red"/>
    <property type="match status" value="1"/>
</dbReference>
<feature type="domain" description="NADP-dependent oxidoreductase" evidence="3">
    <location>
        <begin position="53"/>
        <end position="359"/>
    </location>
</feature>
<evidence type="ECO:0000256" key="1">
    <source>
        <dbReference type="ARBA" id="ARBA00022857"/>
    </source>
</evidence>
<dbReference type="PANTHER" id="PTHR43364">
    <property type="entry name" value="NADH-SPECIFIC METHYLGLYOXAL REDUCTASE-RELATED"/>
    <property type="match status" value="1"/>
</dbReference>
<evidence type="ECO:0000313" key="4">
    <source>
        <dbReference type="EMBL" id="RSH78880.1"/>
    </source>
</evidence>
<protein>
    <recommendedName>
        <fullName evidence="3">NADP-dependent oxidoreductase domain-containing protein</fullName>
    </recommendedName>
</protein>
<dbReference type="OrthoDB" id="48988at2759"/>
<dbReference type="STRING" id="105984.A0A427XJ33"/>
<sequence>MAPYNETSANDYTPADVNVPVSMLEYFAPAPKGETLLSQYRLLSPSAGVRVSPLCLGAMSLGDQWSPFMGGKDMGLKESMEFLDVFYELGGNFIDTANNYQDEQSEFIVGEWMKARGNRDDIVLATKYTSPYKIRKEGRYPGIGVNYIGNSKKSLKHSVEDSLRKLQTDYIDLLYVHWWDHSTDIPELMQSLNDLVRSGKVLYLGISDTPAWIVSAANEYARAHGLAQFVVFQGLWNLKERDIERDIIPMCRKYGMALAPWGVIGQGKFKTPEQIKEAKALRGNTQPTEAEIKASEALAEVAAEIGNGASIAAVAMAWTRSKMAYCIPIIGGTKVSHLRQNARDLSITLTAEQIAKLEAACPFDHGFPTGRFGRDPHYLPNGKPESIFVNVAGDVKFVTGP</sequence>
<keyword evidence="5" id="KW-1185">Reference proteome</keyword>
<gene>
    <name evidence="4" type="ORF">EHS24_001803</name>
</gene>
<evidence type="ECO:0000313" key="5">
    <source>
        <dbReference type="Proteomes" id="UP000279236"/>
    </source>
</evidence>
<evidence type="ECO:0000259" key="3">
    <source>
        <dbReference type="Pfam" id="PF00248"/>
    </source>
</evidence>